<comment type="caution">
    <text evidence="1">The sequence shown here is derived from an EMBL/GenBank/DDBJ whole genome shotgun (WGS) entry which is preliminary data.</text>
</comment>
<protein>
    <submittedName>
        <fullName evidence="1">Uncharacterized protein</fullName>
    </submittedName>
</protein>
<organism evidence="1 2">
    <name type="scientific">Candidatus Woesebacteria bacterium GW2011_GWA1_40_43</name>
    <dbReference type="NCBI Taxonomy" id="1618553"/>
    <lineage>
        <taxon>Bacteria</taxon>
        <taxon>Candidatus Woeseibacteriota</taxon>
    </lineage>
</organism>
<accession>A0A0G0SEL3</accession>
<evidence type="ECO:0000313" key="2">
    <source>
        <dbReference type="Proteomes" id="UP000034293"/>
    </source>
</evidence>
<dbReference type="Proteomes" id="UP000034293">
    <property type="component" value="Unassembled WGS sequence"/>
</dbReference>
<dbReference type="EMBL" id="LBZA01000028">
    <property type="protein sequence ID" value="KKR63274.1"/>
    <property type="molecule type" value="Genomic_DNA"/>
</dbReference>
<reference evidence="1 2" key="1">
    <citation type="journal article" date="2015" name="Nature">
        <title>rRNA introns, odd ribosomes, and small enigmatic genomes across a large radiation of phyla.</title>
        <authorList>
            <person name="Brown C.T."/>
            <person name="Hug L.A."/>
            <person name="Thomas B.C."/>
            <person name="Sharon I."/>
            <person name="Castelle C.J."/>
            <person name="Singh A."/>
            <person name="Wilkins M.J."/>
            <person name="Williams K.H."/>
            <person name="Banfield J.F."/>
        </authorList>
    </citation>
    <scope>NUCLEOTIDE SEQUENCE [LARGE SCALE GENOMIC DNA]</scope>
</reference>
<sequence>MSQERRQNHNQKHDWGESPIISHLLVVNFDRIREIRDFARQQEELQIFRKLLISPLVISNIPDDIIKSLKIDITHPKTDEEDLVPTEPVLFGVRENLINEFGHEVVRRINISLSNGTEI</sequence>
<name>A0A0G0SEL3_9BACT</name>
<proteinExistence type="predicted"/>
<evidence type="ECO:0000313" key="1">
    <source>
        <dbReference type="EMBL" id="KKR63274.1"/>
    </source>
</evidence>
<dbReference type="AlphaFoldDB" id="A0A0G0SEL3"/>
<gene>
    <name evidence="1" type="ORF">UU02_C0028G0016</name>
</gene>